<comment type="similarity">
    <text evidence="2">Belongs to the opioid neuropeptide precursor family.</text>
</comment>
<reference evidence="9 10" key="1">
    <citation type="submission" date="2023-09" db="EMBL/GenBank/DDBJ databases">
        <authorList>
            <person name="Wang M."/>
        </authorList>
    </citation>
    <scope>NUCLEOTIDE SEQUENCE [LARGE SCALE GENOMIC DNA]</scope>
    <source>
        <strain evidence="9">GT-2023</strain>
        <tissue evidence="9">Liver</tissue>
    </source>
</reference>
<evidence type="ECO:0008006" key="11">
    <source>
        <dbReference type="Google" id="ProtNLM"/>
    </source>
</evidence>
<organism evidence="9 10">
    <name type="scientific">Cirrhinus molitorella</name>
    <name type="common">mud carp</name>
    <dbReference type="NCBI Taxonomy" id="172907"/>
    <lineage>
        <taxon>Eukaryota</taxon>
        <taxon>Metazoa</taxon>
        <taxon>Chordata</taxon>
        <taxon>Craniata</taxon>
        <taxon>Vertebrata</taxon>
        <taxon>Euteleostomi</taxon>
        <taxon>Actinopterygii</taxon>
        <taxon>Neopterygii</taxon>
        <taxon>Teleostei</taxon>
        <taxon>Ostariophysi</taxon>
        <taxon>Cypriniformes</taxon>
        <taxon>Cyprinidae</taxon>
        <taxon>Labeoninae</taxon>
        <taxon>Labeonini</taxon>
        <taxon>Cirrhinus</taxon>
    </lineage>
</organism>
<evidence type="ECO:0000313" key="10">
    <source>
        <dbReference type="Proteomes" id="UP001558613"/>
    </source>
</evidence>
<sequence length="358" mass="40276">MFGRSGALLSPYVPKVPTTPFRDQLVNLQALPQEEADPASALLCPVHALRVHVDRTRFRRSEQLFVCFGGRQKGNAVSKQRLAHWVVDAITSAYEAQEAVQHIQQYSGHCQRKQTMALTVNWCTLVLSACLVLMVRAECGRDCALCVYRLFRQQTEIDTTCSLQCEGAVDSRKLDICKNILSEEDRLAIDNLKQEEESADHLLAKKYGGFMKRYGGFMIKKAAEIGMGGSAESDDTESISKKYGGFMKKDKAEGRVGDQQAELLRDILRVGLTSEPDEQHDRDMVKRYGGFMRSVQGNSVLGETGRDLHKRYGGFMRRVGRPDWLDNQKSSGFLKRTWEDGGETALPNMQKRYGGFMD</sequence>
<evidence type="ECO:0000256" key="4">
    <source>
        <dbReference type="ARBA" id="ARBA00022685"/>
    </source>
</evidence>
<dbReference type="EMBL" id="JAYMGO010000002">
    <property type="protein sequence ID" value="KAL1280069.1"/>
    <property type="molecule type" value="Genomic_DNA"/>
</dbReference>
<protein>
    <recommendedName>
        <fullName evidence="11">Synenkephalin</fullName>
    </recommendedName>
</protein>
<evidence type="ECO:0000256" key="8">
    <source>
        <dbReference type="ARBA" id="ARBA00023320"/>
    </source>
</evidence>
<evidence type="ECO:0000256" key="3">
    <source>
        <dbReference type="ARBA" id="ARBA00022525"/>
    </source>
</evidence>
<evidence type="ECO:0000256" key="6">
    <source>
        <dbReference type="ARBA" id="ARBA00023157"/>
    </source>
</evidence>
<keyword evidence="7" id="KW-0257">Endorphin</keyword>
<dbReference type="PANTHER" id="PTHR11438:SF3">
    <property type="entry name" value="PROENKEPHALIN-A"/>
    <property type="match status" value="1"/>
</dbReference>
<keyword evidence="5" id="KW-0555">Opioid peptide</keyword>
<proteinExistence type="inferred from homology"/>
<dbReference type="PRINTS" id="PR01029">
    <property type="entry name" value="PENKAPRCRSR"/>
</dbReference>
<keyword evidence="10" id="KW-1185">Reference proteome</keyword>
<keyword evidence="4" id="KW-0165">Cleavage on pair of basic residues</keyword>
<keyword evidence="3" id="KW-0964">Secreted</keyword>
<keyword evidence="6" id="KW-1015">Disulfide bond</keyword>
<comment type="subcellular location">
    <subcellularLocation>
        <location evidence="1">Secreted</location>
    </subcellularLocation>
</comment>
<accession>A0ABR3NSZ0</accession>
<dbReference type="PRINTS" id="PR01028">
    <property type="entry name" value="OPIOIDPRCRSR"/>
</dbReference>
<dbReference type="PANTHER" id="PTHR11438">
    <property type="entry name" value="PROENKEPHALIN"/>
    <property type="match status" value="1"/>
</dbReference>
<dbReference type="InterPro" id="IPR006024">
    <property type="entry name" value="Opioid_neupept"/>
</dbReference>
<dbReference type="Pfam" id="PF01160">
    <property type="entry name" value="Opiods_neuropep"/>
    <property type="match status" value="1"/>
</dbReference>
<evidence type="ECO:0000256" key="7">
    <source>
        <dbReference type="ARBA" id="ARBA00023205"/>
    </source>
</evidence>
<dbReference type="Proteomes" id="UP001558613">
    <property type="component" value="Unassembled WGS sequence"/>
</dbReference>
<evidence type="ECO:0000313" key="9">
    <source>
        <dbReference type="EMBL" id="KAL1280069.1"/>
    </source>
</evidence>
<keyword evidence="8" id="KW-0527">Neuropeptide</keyword>
<comment type="caution">
    <text evidence="9">The sequence shown here is derived from an EMBL/GenBank/DDBJ whole genome shotgun (WGS) entry which is preliminary data.</text>
</comment>
<evidence type="ECO:0000256" key="1">
    <source>
        <dbReference type="ARBA" id="ARBA00004613"/>
    </source>
</evidence>
<evidence type="ECO:0000256" key="2">
    <source>
        <dbReference type="ARBA" id="ARBA00008543"/>
    </source>
</evidence>
<name>A0ABR3NSZ0_9TELE</name>
<dbReference type="InterPro" id="IPR000703">
    <property type="entry name" value="Proenkphlin_A"/>
</dbReference>
<gene>
    <name evidence="9" type="ORF">QQF64_014669</name>
</gene>
<evidence type="ECO:0000256" key="5">
    <source>
        <dbReference type="ARBA" id="ARBA00022901"/>
    </source>
</evidence>